<keyword evidence="6 9" id="KW-1133">Transmembrane helix</keyword>
<keyword evidence="11" id="KW-1185">Reference proteome</keyword>
<dbReference type="PANTHER" id="PTHR30574:SF1">
    <property type="entry name" value="SULPHUR TRANSPORT DOMAIN-CONTAINING PROTEIN"/>
    <property type="match status" value="1"/>
</dbReference>
<dbReference type="Proteomes" id="UP001059120">
    <property type="component" value="Chromosome 1"/>
</dbReference>
<feature type="transmembrane region" description="Helical" evidence="9">
    <location>
        <begin position="63"/>
        <end position="84"/>
    </location>
</feature>
<keyword evidence="5 9" id="KW-0812">Transmembrane</keyword>
<accession>A0ABY5G5K7</accession>
<comment type="subcellular location">
    <subcellularLocation>
        <location evidence="1">Cell inner membrane</location>
        <topology evidence="1">Multi-pass membrane protein</topology>
    </subcellularLocation>
</comment>
<keyword evidence="7 9" id="KW-0472">Membrane</keyword>
<protein>
    <submittedName>
        <fullName evidence="10">YeeE/YedE family protein</fullName>
    </submittedName>
</protein>
<feature type="transmembrane region" description="Helical" evidence="9">
    <location>
        <begin position="238"/>
        <end position="258"/>
    </location>
</feature>
<keyword evidence="3" id="KW-1003">Cell membrane</keyword>
<evidence type="ECO:0000313" key="11">
    <source>
        <dbReference type="Proteomes" id="UP001059120"/>
    </source>
</evidence>
<gene>
    <name evidence="10" type="ORF">LZI70_03900</name>
</gene>
<evidence type="ECO:0000256" key="5">
    <source>
        <dbReference type="ARBA" id="ARBA00022692"/>
    </source>
</evidence>
<proteinExistence type="inferred from homology"/>
<keyword evidence="4" id="KW-0997">Cell inner membrane</keyword>
<feature type="transmembrane region" description="Helical" evidence="9">
    <location>
        <begin position="177"/>
        <end position="195"/>
    </location>
</feature>
<comment type="similarity">
    <text evidence="8">Belongs to the TsuA/YedE (TC 9.B.102) family.</text>
</comment>
<name>A0ABY5G5K7_VIBPE</name>
<dbReference type="PANTHER" id="PTHR30574">
    <property type="entry name" value="INNER MEMBRANE PROTEIN YEDE"/>
    <property type="match status" value="1"/>
</dbReference>
<reference evidence="10" key="1">
    <citation type="submission" date="2022-01" db="EMBL/GenBank/DDBJ databases">
        <title>Alginate degradation mechanism of Vibrio pelagius WXL662.</title>
        <authorList>
            <person name="He X."/>
        </authorList>
    </citation>
    <scope>NUCLEOTIDE SEQUENCE</scope>
    <source>
        <strain evidence="10">WXL662</strain>
    </source>
</reference>
<evidence type="ECO:0000256" key="6">
    <source>
        <dbReference type="ARBA" id="ARBA00022989"/>
    </source>
</evidence>
<evidence type="ECO:0000313" key="10">
    <source>
        <dbReference type="EMBL" id="UTT85433.1"/>
    </source>
</evidence>
<evidence type="ECO:0000256" key="9">
    <source>
        <dbReference type="SAM" id="Phobius"/>
    </source>
</evidence>
<keyword evidence="2" id="KW-0813">Transport</keyword>
<dbReference type="RefSeq" id="WP_255231341.1">
    <property type="nucleotide sequence ID" value="NZ_CP090614.1"/>
</dbReference>
<feature type="transmembrane region" description="Helical" evidence="9">
    <location>
        <begin position="104"/>
        <end position="122"/>
    </location>
</feature>
<evidence type="ECO:0000256" key="1">
    <source>
        <dbReference type="ARBA" id="ARBA00004429"/>
    </source>
</evidence>
<sequence length="266" mass="28717">MFLVAILMSGTLAWVSMSVGLTSETQNSIHGFWPSFFSLGGGVLFGIGAAANSGCGVSTVSRLARGETVMLVTIMGWFIAWLLFVPILPLELKGEAFLIGEQTRYFILGGASLAIAVACFFMGAKNRKLWLSMLGVGLMAGLVFIYEPHWTPSGLLKSVSGALWSGDSNLWPEQERFILILCLLVGMVTAAVWTRSFEFRLLSIRQAIRHLLAGILMGLGAVMAGGGNDTQLLVAMPIFSPAGFTTVACIVLGIYFGIRWIPTHYR</sequence>
<feature type="transmembrane region" description="Helical" evidence="9">
    <location>
        <begin position="207"/>
        <end position="226"/>
    </location>
</feature>
<dbReference type="EMBL" id="CP090614">
    <property type="protein sequence ID" value="UTT85433.1"/>
    <property type="molecule type" value="Genomic_DNA"/>
</dbReference>
<evidence type="ECO:0000256" key="3">
    <source>
        <dbReference type="ARBA" id="ARBA00022475"/>
    </source>
</evidence>
<feature type="transmembrane region" description="Helical" evidence="9">
    <location>
        <begin position="129"/>
        <end position="146"/>
    </location>
</feature>
<organism evidence="10 11">
    <name type="scientific">Vibrio pelagius</name>
    <dbReference type="NCBI Taxonomy" id="28169"/>
    <lineage>
        <taxon>Bacteria</taxon>
        <taxon>Pseudomonadati</taxon>
        <taxon>Pseudomonadota</taxon>
        <taxon>Gammaproteobacteria</taxon>
        <taxon>Vibrionales</taxon>
        <taxon>Vibrionaceae</taxon>
        <taxon>Vibrio</taxon>
    </lineage>
</organism>
<dbReference type="InterPro" id="IPR007272">
    <property type="entry name" value="Sulf_transp_TsuA/YedE"/>
</dbReference>
<evidence type="ECO:0000256" key="7">
    <source>
        <dbReference type="ARBA" id="ARBA00023136"/>
    </source>
</evidence>
<evidence type="ECO:0000256" key="8">
    <source>
        <dbReference type="ARBA" id="ARBA00035655"/>
    </source>
</evidence>
<dbReference type="Pfam" id="PF04143">
    <property type="entry name" value="Sulf_transp"/>
    <property type="match status" value="1"/>
</dbReference>
<feature type="transmembrane region" description="Helical" evidence="9">
    <location>
        <begin position="32"/>
        <end position="51"/>
    </location>
</feature>
<evidence type="ECO:0000256" key="2">
    <source>
        <dbReference type="ARBA" id="ARBA00022448"/>
    </source>
</evidence>
<evidence type="ECO:0000256" key="4">
    <source>
        <dbReference type="ARBA" id="ARBA00022519"/>
    </source>
</evidence>